<dbReference type="EMBL" id="LAZR01066269">
    <property type="protein sequence ID" value="KKK53908.1"/>
    <property type="molecule type" value="Genomic_DNA"/>
</dbReference>
<feature type="compositionally biased region" description="Basic and acidic residues" evidence="1">
    <location>
        <begin position="8"/>
        <end position="21"/>
    </location>
</feature>
<reference evidence="2" key="1">
    <citation type="journal article" date="2015" name="Nature">
        <title>Complex archaea that bridge the gap between prokaryotes and eukaryotes.</title>
        <authorList>
            <person name="Spang A."/>
            <person name="Saw J.H."/>
            <person name="Jorgensen S.L."/>
            <person name="Zaremba-Niedzwiedzka K."/>
            <person name="Martijn J."/>
            <person name="Lind A.E."/>
            <person name="van Eijk R."/>
            <person name="Schleper C."/>
            <person name="Guy L."/>
            <person name="Ettema T.J."/>
        </authorList>
    </citation>
    <scope>NUCLEOTIDE SEQUENCE</scope>
</reference>
<evidence type="ECO:0000313" key="2">
    <source>
        <dbReference type="EMBL" id="KKK53908.1"/>
    </source>
</evidence>
<feature type="non-terminal residue" evidence="2">
    <location>
        <position position="1"/>
    </location>
</feature>
<sequence>AILSENDCGEHPLEDGPERFR</sequence>
<gene>
    <name evidence="2" type="ORF">LCGC14_3090040</name>
</gene>
<name>A0A0F8WBD3_9ZZZZ</name>
<protein>
    <submittedName>
        <fullName evidence="2">Uncharacterized protein</fullName>
    </submittedName>
</protein>
<feature type="region of interest" description="Disordered" evidence="1">
    <location>
        <begin position="1"/>
        <end position="21"/>
    </location>
</feature>
<dbReference type="AlphaFoldDB" id="A0A0F8WBD3"/>
<accession>A0A0F8WBD3</accession>
<evidence type="ECO:0000256" key="1">
    <source>
        <dbReference type="SAM" id="MobiDB-lite"/>
    </source>
</evidence>
<comment type="caution">
    <text evidence="2">The sequence shown here is derived from an EMBL/GenBank/DDBJ whole genome shotgun (WGS) entry which is preliminary data.</text>
</comment>
<proteinExistence type="predicted"/>
<organism evidence="2">
    <name type="scientific">marine sediment metagenome</name>
    <dbReference type="NCBI Taxonomy" id="412755"/>
    <lineage>
        <taxon>unclassified sequences</taxon>
        <taxon>metagenomes</taxon>
        <taxon>ecological metagenomes</taxon>
    </lineage>
</organism>